<feature type="compositionally biased region" description="Polar residues" evidence="6">
    <location>
        <begin position="42"/>
        <end position="61"/>
    </location>
</feature>
<dbReference type="GO" id="GO:0051123">
    <property type="term" value="P:RNA polymerase II preinitiation complex assembly"/>
    <property type="evidence" value="ECO:0007669"/>
    <property type="project" value="TreeGrafter"/>
</dbReference>
<dbReference type="Proteomes" id="UP000317494">
    <property type="component" value="Unassembled WGS sequence"/>
</dbReference>
<dbReference type="GO" id="GO:0005669">
    <property type="term" value="C:transcription factor TFIID complex"/>
    <property type="evidence" value="ECO:0007669"/>
    <property type="project" value="InterPro"/>
</dbReference>
<dbReference type="EMBL" id="QEAM01000262">
    <property type="protein sequence ID" value="TPX42611.1"/>
    <property type="molecule type" value="Genomic_DNA"/>
</dbReference>
<dbReference type="EMBL" id="QEAN01000044">
    <property type="protein sequence ID" value="TPX52068.1"/>
    <property type="molecule type" value="Genomic_DNA"/>
</dbReference>
<comment type="similarity">
    <text evidence="2">Belongs to the TAF12 family.</text>
</comment>
<gene>
    <name evidence="8" type="ORF">SeLEV6574_g05507</name>
    <name evidence="9" type="ORF">SeMB42_g01657</name>
</gene>
<feature type="compositionally biased region" description="Low complexity" evidence="6">
    <location>
        <begin position="27"/>
        <end position="41"/>
    </location>
</feature>
<dbReference type="InterPro" id="IPR003228">
    <property type="entry name" value="TFIID_TAF12_dom"/>
</dbReference>
<dbReference type="GO" id="GO:0046982">
    <property type="term" value="F:protein heterodimerization activity"/>
    <property type="evidence" value="ECO:0007669"/>
    <property type="project" value="InterPro"/>
</dbReference>
<name>A0A507DMG2_9FUNG</name>
<feature type="compositionally biased region" description="Low complexity" evidence="6">
    <location>
        <begin position="267"/>
        <end position="293"/>
    </location>
</feature>
<evidence type="ECO:0000256" key="1">
    <source>
        <dbReference type="ARBA" id="ARBA00004123"/>
    </source>
</evidence>
<dbReference type="GO" id="GO:0000124">
    <property type="term" value="C:SAGA complex"/>
    <property type="evidence" value="ECO:0007669"/>
    <property type="project" value="InterPro"/>
</dbReference>
<dbReference type="InterPro" id="IPR009072">
    <property type="entry name" value="Histone-fold"/>
</dbReference>
<dbReference type="CDD" id="cd07981">
    <property type="entry name" value="HFD_TAF12"/>
    <property type="match status" value="1"/>
</dbReference>
<accession>A0A507DMG2</accession>
<dbReference type="GO" id="GO:0003677">
    <property type="term" value="F:DNA binding"/>
    <property type="evidence" value="ECO:0007669"/>
    <property type="project" value="TreeGrafter"/>
</dbReference>
<evidence type="ECO:0000256" key="4">
    <source>
        <dbReference type="ARBA" id="ARBA00023163"/>
    </source>
</evidence>
<dbReference type="Proteomes" id="UP000320475">
    <property type="component" value="Unassembled WGS sequence"/>
</dbReference>
<protein>
    <recommendedName>
        <fullName evidence="7">Transcription initiation factor TFIID subunit 12 domain-containing protein</fullName>
    </recommendedName>
</protein>
<dbReference type="OrthoDB" id="2193432at2759"/>
<organism evidence="9 10">
    <name type="scientific">Synchytrium endobioticum</name>
    <dbReference type="NCBI Taxonomy" id="286115"/>
    <lineage>
        <taxon>Eukaryota</taxon>
        <taxon>Fungi</taxon>
        <taxon>Fungi incertae sedis</taxon>
        <taxon>Chytridiomycota</taxon>
        <taxon>Chytridiomycota incertae sedis</taxon>
        <taxon>Chytridiomycetes</taxon>
        <taxon>Synchytriales</taxon>
        <taxon>Synchytriaceae</taxon>
        <taxon>Synchytrium</taxon>
    </lineage>
</organism>
<feature type="compositionally biased region" description="Polar residues" evidence="6">
    <location>
        <begin position="68"/>
        <end position="94"/>
    </location>
</feature>
<evidence type="ECO:0000256" key="3">
    <source>
        <dbReference type="ARBA" id="ARBA00023015"/>
    </source>
</evidence>
<feature type="domain" description="Transcription initiation factor TFIID subunit 12" evidence="7">
    <location>
        <begin position="781"/>
        <end position="847"/>
    </location>
</feature>
<evidence type="ECO:0000259" key="7">
    <source>
        <dbReference type="Pfam" id="PF03847"/>
    </source>
</evidence>
<feature type="compositionally biased region" description="Polar residues" evidence="6">
    <location>
        <begin position="257"/>
        <end position="266"/>
    </location>
</feature>
<feature type="region of interest" description="Disordered" evidence="6">
    <location>
        <begin position="1"/>
        <end position="94"/>
    </location>
</feature>
<feature type="region of interest" description="Disordered" evidence="6">
    <location>
        <begin position="409"/>
        <end position="429"/>
    </location>
</feature>
<dbReference type="Pfam" id="PF03847">
    <property type="entry name" value="TFIID_20kDa"/>
    <property type="match status" value="1"/>
</dbReference>
<dbReference type="AlphaFoldDB" id="A0A507DMG2"/>
<dbReference type="PANTHER" id="PTHR12264:SF21">
    <property type="entry name" value="TRANSCRIPTION INITIATION FACTOR TFIID SUBUNIT 12"/>
    <property type="match status" value="1"/>
</dbReference>
<evidence type="ECO:0000313" key="9">
    <source>
        <dbReference type="EMBL" id="TPX52068.1"/>
    </source>
</evidence>
<dbReference type="SUPFAM" id="SSF47113">
    <property type="entry name" value="Histone-fold"/>
    <property type="match status" value="1"/>
</dbReference>
<feature type="compositionally biased region" description="Polar residues" evidence="6">
    <location>
        <begin position="410"/>
        <end position="429"/>
    </location>
</feature>
<reference evidence="10 11" key="1">
    <citation type="journal article" date="2019" name="Sci. Rep.">
        <title>Comparative genomics of chytrid fungi reveal insights into the obligate biotrophic and pathogenic lifestyle of Synchytrium endobioticum.</title>
        <authorList>
            <person name="van de Vossenberg B.T.L.H."/>
            <person name="Warris S."/>
            <person name="Nguyen H.D.T."/>
            <person name="van Gent-Pelzer M.P.E."/>
            <person name="Joly D.L."/>
            <person name="van de Geest H.C."/>
            <person name="Bonants P.J.M."/>
            <person name="Smith D.S."/>
            <person name="Levesque C.A."/>
            <person name="van der Lee T.A.J."/>
        </authorList>
    </citation>
    <scope>NUCLEOTIDE SEQUENCE [LARGE SCALE GENOMIC DNA]</scope>
    <source>
        <strain evidence="8 11">LEV6574</strain>
        <strain evidence="9 10">MB42</strain>
    </source>
</reference>
<evidence type="ECO:0000313" key="10">
    <source>
        <dbReference type="Proteomes" id="UP000317494"/>
    </source>
</evidence>
<dbReference type="STRING" id="286115.A0A507DMG2"/>
<evidence type="ECO:0000313" key="11">
    <source>
        <dbReference type="Proteomes" id="UP000320475"/>
    </source>
</evidence>
<dbReference type="GO" id="GO:0017025">
    <property type="term" value="F:TBP-class protein binding"/>
    <property type="evidence" value="ECO:0007669"/>
    <property type="project" value="TreeGrafter"/>
</dbReference>
<keyword evidence="5" id="KW-0539">Nucleus</keyword>
<keyword evidence="4" id="KW-0804">Transcription</keyword>
<dbReference type="VEuPathDB" id="FungiDB:SeMB42_g01657"/>
<sequence length="947" mass="99245">MAAGTSNQRGGRGGARGRNPSTPQHQSSSSNTASPSPVTAPRASSPSSNKNATNTGNSTPSPAVAKAQFNNLAFNNQSPQGSGPAFAQQNSPSHPVTDAMIYQRAAQARQVQMQQILQVQAAVQAQQAAMQAAGIDPSNQAQPQQQGQSQMAMNGIPQLTPEQLAALTPQQQQQLLLRQQLLNIQQMNPALAAAAAAVGVGRAMAGRPPQQLSQNPVLASSLQLLQQMAASGHLPAGVNAATLSNLGINPSNLGNMNSLCASPQQAGTPGPSGSTDTPPTGSTAPNANAATTNPNALSALNQHNNTMMQQQNAAQARPARPPFNEQLQTLVRNGQHHLLNAQFQNTLQAYQQQLNNGKLDDQQRATLALQIQAQQQQYEKFKVTFYEPALNEEQRMLNAGVIPTVGSVPHNDTSHNGTNDNKNSMSENTVNSPISNASSPAANILQQAQAMPTGGMNHQQGAAAAGGGNVGGTANNLAGVNPAVLARLQQQFAQKQQQQQLQQFLAAQQRGLLPQTNNLVPGQNAVNAVAAVLARANQLAQQNQPSPQMVQQLATLQQQAALMQQATSQAASNGQGAQAQSQQAHNPQLFNNLNPLQAAGLQGDPSAATMAALGVRRPATSNAPVVSVGAVNNVVNAAAAVNAVVQQGLLQQNPNQVPAGGAIPNQIVNHQNVTNQFLLQQQTGITTTQTMAQSSSMQVAPLTNLGAAVLHPLFASSPSMSGRIFNAMPTHGGPAPANASATGVPMPRAAGSSVITPTKRSMMVGEDEKASLDAVARGKVKRRMNELAKELNPDIKLNSEVEQALLELADELIDQVTQTACKLAKHRGSATLEVRDLALPLERNWNVRVAGIGSERLFRKAPPTSTHLTRLLSIRKARELARDAVLAASKTSLEECRESFVQSFRAANQQRNNGETAENGVIVEARLGAGEAMMLPSASVEVVAPEN</sequence>
<evidence type="ECO:0000256" key="2">
    <source>
        <dbReference type="ARBA" id="ARBA00007530"/>
    </source>
</evidence>
<dbReference type="InterPro" id="IPR037794">
    <property type="entry name" value="TAF12"/>
</dbReference>
<comment type="caution">
    <text evidence="9">The sequence shown here is derived from an EMBL/GenBank/DDBJ whole genome shotgun (WGS) entry which is preliminary data.</text>
</comment>
<keyword evidence="3" id="KW-0805">Transcription regulation</keyword>
<dbReference type="Gene3D" id="1.10.20.10">
    <property type="entry name" value="Histone, subunit A"/>
    <property type="match status" value="1"/>
</dbReference>
<evidence type="ECO:0000313" key="8">
    <source>
        <dbReference type="EMBL" id="TPX42611.1"/>
    </source>
</evidence>
<evidence type="ECO:0000256" key="6">
    <source>
        <dbReference type="SAM" id="MobiDB-lite"/>
    </source>
</evidence>
<proteinExistence type="inferred from homology"/>
<evidence type="ECO:0000256" key="5">
    <source>
        <dbReference type="ARBA" id="ARBA00023242"/>
    </source>
</evidence>
<feature type="region of interest" description="Disordered" evidence="6">
    <location>
        <begin position="257"/>
        <end position="293"/>
    </location>
</feature>
<comment type="subcellular location">
    <subcellularLocation>
        <location evidence="1">Nucleus</location>
    </subcellularLocation>
</comment>
<keyword evidence="10" id="KW-1185">Reference proteome</keyword>
<dbReference type="PANTHER" id="PTHR12264">
    <property type="entry name" value="TRANSCRIPTION INITIATION FACTOR TFIID SUBUNIT 12"/>
    <property type="match status" value="1"/>
</dbReference>